<protein>
    <submittedName>
        <fullName evidence="3">Complex1_LYR_dom domain-containing protein</fullName>
    </submittedName>
</protein>
<dbReference type="AlphaFoldDB" id="A0A0R3S315"/>
<name>A0A0R3S315_9BILA</name>
<organism evidence="2 3">
    <name type="scientific">Elaeophora elaphi</name>
    <dbReference type="NCBI Taxonomy" id="1147741"/>
    <lineage>
        <taxon>Eukaryota</taxon>
        <taxon>Metazoa</taxon>
        <taxon>Ecdysozoa</taxon>
        <taxon>Nematoda</taxon>
        <taxon>Chromadorea</taxon>
        <taxon>Rhabditida</taxon>
        <taxon>Spirurina</taxon>
        <taxon>Spiruromorpha</taxon>
        <taxon>Filarioidea</taxon>
        <taxon>Onchocercidae</taxon>
        <taxon>Elaeophora</taxon>
    </lineage>
</organism>
<proteinExistence type="predicted"/>
<dbReference type="Proteomes" id="UP000050640">
    <property type="component" value="Unplaced"/>
</dbReference>
<dbReference type="InterPro" id="IPR051522">
    <property type="entry name" value="ISC_assembly_LYR"/>
</dbReference>
<evidence type="ECO:0000313" key="3">
    <source>
        <dbReference type="WBParaSite" id="EEL_0000913401-mRNA-1"/>
    </source>
</evidence>
<keyword evidence="2" id="KW-1185">Reference proteome</keyword>
<dbReference type="PANTHER" id="PTHR13166:SF7">
    <property type="entry name" value="LYR MOTIF-CONTAINING PROTEIN 4"/>
    <property type="match status" value="1"/>
</dbReference>
<dbReference type="GO" id="GO:1990221">
    <property type="term" value="C:L-cysteine desulfurase complex"/>
    <property type="evidence" value="ECO:0007669"/>
    <property type="project" value="TreeGrafter"/>
</dbReference>
<feature type="region of interest" description="Disordered" evidence="1">
    <location>
        <begin position="139"/>
        <end position="161"/>
    </location>
</feature>
<evidence type="ECO:0000256" key="1">
    <source>
        <dbReference type="SAM" id="MobiDB-lite"/>
    </source>
</evidence>
<dbReference type="GO" id="GO:0016226">
    <property type="term" value="P:iron-sulfur cluster assembly"/>
    <property type="evidence" value="ECO:0007669"/>
    <property type="project" value="TreeGrafter"/>
</dbReference>
<dbReference type="WBParaSite" id="EEL_0000913401-mRNA-1">
    <property type="protein sequence ID" value="EEL_0000913401-mRNA-1"/>
    <property type="gene ID" value="EEL_0000913401"/>
</dbReference>
<dbReference type="STRING" id="1147741.A0A0R3S315"/>
<sequence>MNESRHKVMNLPYLSIQLKPSRLRALRKIKDAGNAFREFSKSSPMNSKVSEGRWPNLIDALLQRTGRIQQRLNVISWSSEVTGVRSAFEKRGRDRWNCNALAMINMWDGNTKGNKKNVRSKIEAVVGVIQLCNDEKKERERKTKKTWNSTRDQEEENGQNGSIFSHRTLRGIDVTESDGKCSSGRLDLSLQTVVAFPQYNYREFFKRRIRDHFTAAIKNNEISEVEFHAKCQELLQVIRRQSALYQSYPISKLVVEEKSSDKEFSCDIAKDSS</sequence>
<reference evidence="3" key="1">
    <citation type="submission" date="2017-02" db="UniProtKB">
        <authorList>
            <consortium name="WormBaseParasite"/>
        </authorList>
    </citation>
    <scope>IDENTIFICATION</scope>
</reference>
<accession>A0A0R3S315</accession>
<dbReference type="GO" id="GO:0005739">
    <property type="term" value="C:mitochondrion"/>
    <property type="evidence" value="ECO:0007669"/>
    <property type="project" value="TreeGrafter"/>
</dbReference>
<dbReference type="PANTHER" id="PTHR13166">
    <property type="entry name" value="PROTEIN C6ORF149"/>
    <property type="match status" value="1"/>
</dbReference>
<evidence type="ECO:0000313" key="2">
    <source>
        <dbReference type="Proteomes" id="UP000050640"/>
    </source>
</evidence>